<keyword evidence="2" id="KW-1185">Reference proteome</keyword>
<dbReference type="WBParaSite" id="NBR_0002215801-mRNA-1">
    <property type="protein sequence ID" value="NBR_0002215801-mRNA-1"/>
    <property type="gene ID" value="NBR_0002215801"/>
</dbReference>
<reference evidence="3" key="1">
    <citation type="submission" date="2017-02" db="UniProtKB">
        <authorList>
            <consortium name="WormBaseParasite"/>
        </authorList>
    </citation>
    <scope>IDENTIFICATION</scope>
</reference>
<evidence type="ECO:0000313" key="3">
    <source>
        <dbReference type="WBParaSite" id="NBR_0002215801-mRNA-1"/>
    </source>
</evidence>
<dbReference type="Proteomes" id="UP000271162">
    <property type="component" value="Unassembled WGS sequence"/>
</dbReference>
<evidence type="ECO:0000313" key="2">
    <source>
        <dbReference type="Proteomes" id="UP000271162"/>
    </source>
</evidence>
<accession>A0A0N4YY36</accession>
<protein>
    <submittedName>
        <fullName evidence="1 3">Uncharacterized protein</fullName>
    </submittedName>
</protein>
<dbReference type="EMBL" id="UYSL01027489">
    <property type="protein sequence ID" value="VDL86780.1"/>
    <property type="molecule type" value="Genomic_DNA"/>
</dbReference>
<evidence type="ECO:0000313" key="1">
    <source>
        <dbReference type="EMBL" id="VDL86780.1"/>
    </source>
</evidence>
<name>A0A0N4YY36_NIPBR</name>
<proteinExistence type="predicted"/>
<dbReference type="AlphaFoldDB" id="A0A0N4YY36"/>
<gene>
    <name evidence="1" type="ORF">NBR_LOCUS22159</name>
</gene>
<organism evidence="3">
    <name type="scientific">Nippostrongylus brasiliensis</name>
    <name type="common">Rat hookworm</name>
    <dbReference type="NCBI Taxonomy" id="27835"/>
    <lineage>
        <taxon>Eukaryota</taxon>
        <taxon>Metazoa</taxon>
        <taxon>Ecdysozoa</taxon>
        <taxon>Nematoda</taxon>
        <taxon>Chromadorea</taxon>
        <taxon>Rhabditida</taxon>
        <taxon>Rhabditina</taxon>
        <taxon>Rhabditomorpha</taxon>
        <taxon>Strongyloidea</taxon>
        <taxon>Heligmosomidae</taxon>
        <taxon>Nippostrongylus</taxon>
    </lineage>
</organism>
<reference evidence="1 2" key="2">
    <citation type="submission" date="2018-11" db="EMBL/GenBank/DDBJ databases">
        <authorList>
            <consortium name="Pathogen Informatics"/>
        </authorList>
    </citation>
    <scope>NUCLEOTIDE SEQUENCE [LARGE SCALE GENOMIC DNA]</scope>
</reference>
<sequence length="97" mass="10942">MVIFSQSVIEEICITLAFTSNSNWNHSEFAATITTEWLSQSREPTYRPAWTSVLPKHVMSLNEDLTVDRVLIGLAKYRLTVNTKQCRAAIRSPTANA</sequence>